<keyword evidence="3" id="KW-1185">Reference proteome</keyword>
<comment type="caution">
    <text evidence="2">The sequence shown here is derived from an EMBL/GenBank/DDBJ whole genome shotgun (WGS) entry which is preliminary data.</text>
</comment>
<dbReference type="RefSeq" id="WP_204697629.1">
    <property type="nucleotide sequence ID" value="NZ_JAFBEC010000006.1"/>
</dbReference>
<feature type="transmembrane region" description="Helical" evidence="1">
    <location>
        <begin position="107"/>
        <end position="132"/>
    </location>
</feature>
<dbReference type="EMBL" id="JAFBEC010000006">
    <property type="protein sequence ID" value="MBM7633084.1"/>
    <property type="molecule type" value="Genomic_DNA"/>
</dbReference>
<accession>A0ABS2PCB7</accession>
<dbReference type="Proteomes" id="UP000741863">
    <property type="component" value="Unassembled WGS sequence"/>
</dbReference>
<name>A0ABS2PCB7_9BACL</name>
<proteinExistence type="predicted"/>
<evidence type="ECO:0000256" key="1">
    <source>
        <dbReference type="SAM" id="Phobius"/>
    </source>
</evidence>
<keyword evidence="1" id="KW-0472">Membrane</keyword>
<keyword evidence="1" id="KW-1133">Transmembrane helix</keyword>
<dbReference type="InterPro" id="IPR009577">
    <property type="entry name" value="Sm_multidrug_ex"/>
</dbReference>
<feature type="transmembrane region" description="Helical" evidence="1">
    <location>
        <begin position="12"/>
        <end position="34"/>
    </location>
</feature>
<feature type="transmembrane region" description="Helical" evidence="1">
    <location>
        <begin position="54"/>
        <end position="75"/>
    </location>
</feature>
<reference evidence="2 3" key="1">
    <citation type="submission" date="2021-01" db="EMBL/GenBank/DDBJ databases">
        <title>Genomic Encyclopedia of Type Strains, Phase IV (KMG-IV): sequencing the most valuable type-strain genomes for metagenomic binning, comparative biology and taxonomic classification.</title>
        <authorList>
            <person name="Goeker M."/>
        </authorList>
    </citation>
    <scope>NUCLEOTIDE SEQUENCE [LARGE SCALE GENOMIC DNA]</scope>
    <source>
        <strain evidence="2 3">DSM 25540</strain>
    </source>
</reference>
<evidence type="ECO:0000313" key="2">
    <source>
        <dbReference type="EMBL" id="MBM7633084.1"/>
    </source>
</evidence>
<keyword evidence="1" id="KW-0812">Transmembrane</keyword>
<organism evidence="2 3">
    <name type="scientific">Geomicrobium sediminis</name>
    <dbReference type="NCBI Taxonomy" id="1347788"/>
    <lineage>
        <taxon>Bacteria</taxon>
        <taxon>Bacillati</taxon>
        <taxon>Bacillota</taxon>
        <taxon>Bacilli</taxon>
        <taxon>Bacillales</taxon>
        <taxon>Geomicrobium</taxon>
    </lineage>
</organism>
<sequence>MVLEQIQETYFSLLPFLEGNVLLQLIFIFVLSLIPFFESYGAIPFGLMLGFPTIPVMIVAIIGNWVSVMAFIWGIDKLRSKIKSKKKKKEKEPSKRAIRAKHYFEKYGVPGVALAGILIAFHLAAGIALAAGANRAYVSLWMTIGIVLWAVIIGVLFISGITVIS</sequence>
<gene>
    <name evidence="2" type="ORF">JOD17_002178</name>
</gene>
<feature type="transmembrane region" description="Helical" evidence="1">
    <location>
        <begin position="138"/>
        <end position="164"/>
    </location>
</feature>
<dbReference type="Pfam" id="PF06695">
    <property type="entry name" value="Sm_multidrug_ex"/>
    <property type="match status" value="1"/>
</dbReference>
<evidence type="ECO:0000313" key="3">
    <source>
        <dbReference type="Proteomes" id="UP000741863"/>
    </source>
</evidence>
<protein>
    <submittedName>
        <fullName evidence="2">Membrane protein</fullName>
    </submittedName>
</protein>